<keyword evidence="4" id="KW-0862">Zinc</keyword>
<organism evidence="5 6">
    <name type="scientific">Duganella aceris</name>
    <dbReference type="NCBI Taxonomy" id="2703883"/>
    <lineage>
        <taxon>Bacteria</taxon>
        <taxon>Pseudomonadati</taxon>
        <taxon>Pseudomonadota</taxon>
        <taxon>Betaproteobacteria</taxon>
        <taxon>Burkholderiales</taxon>
        <taxon>Oxalobacteraceae</taxon>
        <taxon>Telluria group</taxon>
        <taxon>Duganella</taxon>
    </lineage>
</organism>
<dbReference type="RefSeq" id="WP_166099763.1">
    <property type="nucleotide sequence ID" value="NZ_JAADJT010000002.1"/>
</dbReference>
<dbReference type="CDD" id="cd00382">
    <property type="entry name" value="beta_CA"/>
    <property type="match status" value="1"/>
</dbReference>
<reference evidence="5 6" key="1">
    <citation type="submission" date="2020-01" db="EMBL/GenBank/DDBJ databases">
        <authorList>
            <person name="Lee S.D."/>
        </authorList>
    </citation>
    <scope>NUCLEOTIDE SEQUENCE [LARGE SCALE GENOMIC DNA]</scope>
    <source>
        <strain evidence="5 6">SAP-35</strain>
    </source>
</reference>
<comment type="cofactor">
    <cofactor evidence="1">
        <name>Zn(2+)</name>
        <dbReference type="ChEBI" id="CHEBI:29105"/>
    </cofactor>
</comment>
<protein>
    <submittedName>
        <fullName evidence="5">Carbonic anhydrase</fullName>
    </submittedName>
</protein>
<dbReference type="Pfam" id="PF00484">
    <property type="entry name" value="Pro_CA"/>
    <property type="match status" value="1"/>
</dbReference>
<name>A0ABX0FGS9_9BURK</name>
<dbReference type="Proteomes" id="UP000666369">
    <property type="component" value="Unassembled WGS sequence"/>
</dbReference>
<evidence type="ECO:0000256" key="4">
    <source>
        <dbReference type="ARBA" id="ARBA00022833"/>
    </source>
</evidence>
<evidence type="ECO:0000313" key="5">
    <source>
        <dbReference type="EMBL" id="NGZ83756.1"/>
    </source>
</evidence>
<dbReference type="PANTHER" id="PTHR43175">
    <property type="entry name" value="CARBONIC ANHYDRASE"/>
    <property type="match status" value="1"/>
</dbReference>
<accession>A0ABX0FGS9</accession>
<keyword evidence="3" id="KW-0479">Metal-binding</keyword>
<dbReference type="SMART" id="SM00947">
    <property type="entry name" value="Pro_CA"/>
    <property type="match status" value="1"/>
</dbReference>
<evidence type="ECO:0000256" key="3">
    <source>
        <dbReference type="ARBA" id="ARBA00022723"/>
    </source>
</evidence>
<dbReference type="InterPro" id="IPR001765">
    <property type="entry name" value="Carbonic_anhydrase"/>
</dbReference>
<keyword evidence="6" id="KW-1185">Reference proteome</keyword>
<dbReference type="Gene3D" id="3.40.1050.10">
    <property type="entry name" value="Carbonic anhydrase"/>
    <property type="match status" value="1"/>
</dbReference>
<comment type="similarity">
    <text evidence="2">Belongs to the beta-class carbonic anhydrase family.</text>
</comment>
<comment type="caution">
    <text evidence="5">The sequence shown here is derived from an EMBL/GenBank/DDBJ whole genome shotgun (WGS) entry which is preliminary data.</text>
</comment>
<evidence type="ECO:0000256" key="1">
    <source>
        <dbReference type="ARBA" id="ARBA00001947"/>
    </source>
</evidence>
<evidence type="ECO:0000256" key="2">
    <source>
        <dbReference type="ARBA" id="ARBA00006217"/>
    </source>
</evidence>
<proteinExistence type="inferred from homology"/>
<dbReference type="InterPro" id="IPR036874">
    <property type="entry name" value="Carbonic_anhydrase_sf"/>
</dbReference>
<reference evidence="6" key="2">
    <citation type="submission" date="2023-07" db="EMBL/GenBank/DDBJ databases">
        <title>Duganella aceri sp. nov., isolated from tree sap.</title>
        <authorList>
            <person name="Kim I.S."/>
        </authorList>
    </citation>
    <scope>NUCLEOTIDE SEQUENCE [LARGE SCALE GENOMIC DNA]</scope>
    <source>
        <strain evidence="6">SAP-35</strain>
    </source>
</reference>
<dbReference type="EMBL" id="JAADJT010000002">
    <property type="protein sequence ID" value="NGZ83756.1"/>
    <property type="molecule type" value="Genomic_DNA"/>
</dbReference>
<gene>
    <name evidence="5" type="ORF">GW587_05715</name>
</gene>
<sequence>MEFIASLIQRNAEFAATTFSADMKILPSRRTLILGCVDPRVDPMDVLKLAPGEAAIIRNVGGRVNPALLETMSILRTVSKVGGEAIGAGWNFVVLHHTKCGIAGCYHHAPALLARHMGVAQGEALDALAITDPYASVAVDVAALKANPDFADDLQITGMVYDVDTGLVQTVVPTAPIRTPTA</sequence>
<evidence type="ECO:0000313" key="6">
    <source>
        <dbReference type="Proteomes" id="UP000666369"/>
    </source>
</evidence>
<dbReference type="SUPFAM" id="SSF53056">
    <property type="entry name" value="beta-carbonic anhydrase, cab"/>
    <property type="match status" value="1"/>
</dbReference>
<dbReference type="PANTHER" id="PTHR43175:SF3">
    <property type="entry name" value="CARBON DISULFIDE HYDROLASE"/>
    <property type="match status" value="1"/>
</dbReference>